<dbReference type="InterPro" id="IPR006764">
    <property type="entry name" value="SAM_dep_MeTrfase_SAV2177_type"/>
</dbReference>
<dbReference type="SUPFAM" id="SSF53335">
    <property type="entry name" value="S-adenosyl-L-methionine-dependent methyltransferases"/>
    <property type="match status" value="1"/>
</dbReference>
<keyword evidence="1" id="KW-0489">Methyltransferase</keyword>
<protein>
    <submittedName>
        <fullName evidence="1">O-Methyltransferase involved in polyketide biosynthesis</fullName>
    </submittedName>
</protein>
<gene>
    <name evidence="1" type="ORF">SAMN04489712_10563</name>
</gene>
<evidence type="ECO:0000313" key="1">
    <source>
        <dbReference type="EMBL" id="SEG41069.1"/>
    </source>
</evidence>
<accession>A0A1H5ZX88</accession>
<sequence>MHDDEPAFSWTEAHKDLMAGIDASVPHSARIWNYWLGGKDHYPVDQEAGDAYVRVFPGILDIARGQRYFLARAVRYLAGEAGIDQFLDIGTGLPTVDNTHEVAQRVNPACRIVYVDNDPLVLVHARALLGGTSQGVTQYIDADARDPEAVLRQAAETLDLTRPVGLMMLGILGHVTDDEEARSIVRRLLESLPSGSHLVLADGTDTDPAFVEAQRYYNDGGAAPYELRSPERIARFFDGLEMVEPGVVTLPHWRPDMPPLDDGNAHVAEVCGVGRKP</sequence>
<evidence type="ECO:0000313" key="2">
    <source>
        <dbReference type="Proteomes" id="UP000236723"/>
    </source>
</evidence>
<reference evidence="2" key="1">
    <citation type="submission" date="2016-10" db="EMBL/GenBank/DDBJ databases">
        <authorList>
            <person name="Varghese N."/>
            <person name="Submissions S."/>
        </authorList>
    </citation>
    <scope>NUCLEOTIDE SEQUENCE [LARGE SCALE GENOMIC DNA]</scope>
    <source>
        <strain evidence="2">DSM 43163</strain>
    </source>
</reference>
<proteinExistence type="predicted"/>
<dbReference type="PIRSF" id="PIRSF017393">
    <property type="entry name" value="MTase_SAV2177"/>
    <property type="match status" value="1"/>
</dbReference>
<dbReference type="InterPro" id="IPR029063">
    <property type="entry name" value="SAM-dependent_MTases_sf"/>
</dbReference>
<dbReference type="Proteomes" id="UP000236723">
    <property type="component" value="Unassembled WGS sequence"/>
</dbReference>
<dbReference type="GO" id="GO:0008168">
    <property type="term" value="F:methyltransferase activity"/>
    <property type="evidence" value="ECO:0007669"/>
    <property type="project" value="UniProtKB-KW"/>
</dbReference>
<name>A0A1H5ZX88_9ACTN</name>
<keyword evidence="1" id="KW-0808">Transferase</keyword>
<dbReference type="AlphaFoldDB" id="A0A1H5ZX88"/>
<dbReference type="GO" id="GO:0032259">
    <property type="term" value="P:methylation"/>
    <property type="evidence" value="ECO:0007669"/>
    <property type="project" value="UniProtKB-KW"/>
</dbReference>
<organism evidence="1 2">
    <name type="scientific">Thermomonospora echinospora</name>
    <dbReference type="NCBI Taxonomy" id="1992"/>
    <lineage>
        <taxon>Bacteria</taxon>
        <taxon>Bacillati</taxon>
        <taxon>Actinomycetota</taxon>
        <taxon>Actinomycetes</taxon>
        <taxon>Streptosporangiales</taxon>
        <taxon>Thermomonosporaceae</taxon>
        <taxon>Thermomonospora</taxon>
    </lineage>
</organism>
<dbReference type="Pfam" id="PF04672">
    <property type="entry name" value="Methyltransf_19"/>
    <property type="match status" value="1"/>
</dbReference>
<dbReference type="EMBL" id="FNVO01000005">
    <property type="protein sequence ID" value="SEG41069.1"/>
    <property type="molecule type" value="Genomic_DNA"/>
</dbReference>
<dbReference type="Gene3D" id="3.40.50.150">
    <property type="entry name" value="Vaccinia Virus protein VP39"/>
    <property type="match status" value="1"/>
</dbReference>
<keyword evidence="2" id="KW-1185">Reference proteome</keyword>